<evidence type="ECO:0000256" key="10">
    <source>
        <dbReference type="ARBA" id="ARBA00023146"/>
    </source>
</evidence>
<organism evidence="14 15">
    <name type="scientific">Actinacidiphila reveromycinica</name>
    <dbReference type="NCBI Taxonomy" id="659352"/>
    <lineage>
        <taxon>Bacteria</taxon>
        <taxon>Bacillati</taxon>
        <taxon>Actinomycetota</taxon>
        <taxon>Actinomycetes</taxon>
        <taxon>Kitasatosporales</taxon>
        <taxon>Streptomycetaceae</taxon>
        <taxon>Actinacidiphila</taxon>
    </lineage>
</organism>
<dbReference type="NCBIfam" id="TIGR00418">
    <property type="entry name" value="thrS"/>
    <property type="match status" value="1"/>
</dbReference>
<dbReference type="EMBL" id="AP018365">
    <property type="protein sequence ID" value="BBB02180.1"/>
    <property type="molecule type" value="Genomic_DNA"/>
</dbReference>
<reference evidence="14 15" key="1">
    <citation type="journal article" date="2010" name="J. Bacteriol.">
        <title>Biochemical characterization of a novel indole prenyltransferase from Streptomyces sp. SN-593.</title>
        <authorList>
            <person name="Takahashi S."/>
            <person name="Takagi H."/>
            <person name="Toyoda A."/>
            <person name="Uramoto M."/>
            <person name="Nogawa T."/>
            <person name="Ueki M."/>
            <person name="Sakaki Y."/>
            <person name="Osada H."/>
        </authorList>
    </citation>
    <scope>NUCLEOTIDE SEQUENCE [LARGE SCALE GENOMIC DNA]</scope>
    <source>
        <strain evidence="14 15">SN-593</strain>
    </source>
</reference>
<dbReference type="GO" id="GO:0006435">
    <property type="term" value="P:threonyl-tRNA aminoacylation"/>
    <property type="evidence" value="ECO:0007669"/>
    <property type="project" value="UniProtKB-UniRule"/>
</dbReference>
<dbReference type="PANTHER" id="PTHR11451">
    <property type="entry name" value="THREONINE-TRNA LIGASE"/>
    <property type="match status" value="1"/>
</dbReference>
<name>A0A7U3V0P0_9ACTN</name>
<comment type="catalytic activity">
    <reaction evidence="11">
        <text>tRNA(Thr) + L-threonine + ATP = L-threonyl-tRNA(Thr) + AMP + diphosphate + H(+)</text>
        <dbReference type="Rhea" id="RHEA:24624"/>
        <dbReference type="Rhea" id="RHEA-COMP:9670"/>
        <dbReference type="Rhea" id="RHEA-COMP:9704"/>
        <dbReference type="ChEBI" id="CHEBI:15378"/>
        <dbReference type="ChEBI" id="CHEBI:30616"/>
        <dbReference type="ChEBI" id="CHEBI:33019"/>
        <dbReference type="ChEBI" id="CHEBI:57926"/>
        <dbReference type="ChEBI" id="CHEBI:78442"/>
        <dbReference type="ChEBI" id="CHEBI:78534"/>
        <dbReference type="ChEBI" id="CHEBI:456215"/>
        <dbReference type="EC" id="6.1.1.3"/>
    </reaction>
</comment>
<dbReference type="AlphaFoldDB" id="A0A7U3V0P0"/>
<reference evidence="14 15" key="4">
    <citation type="journal article" date="2020" name="Sci. Rep.">
        <title>beta-carboline chemical signals induce reveromycin production through a LuxR family regulator in Streptomyces sp. SN-593.</title>
        <authorList>
            <person name="Panthee S."/>
            <person name="Kito N."/>
            <person name="Hayashi T."/>
            <person name="Shimizu T."/>
            <person name="Ishikawa J."/>
            <person name="Hamamoto H."/>
            <person name="Osada H."/>
            <person name="Takahashi S."/>
        </authorList>
    </citation>
    <scope>NUCLEOTIDE SEQUENCE [LARGE SCALE GENOMIC DNA]</scope>
    <source>
        <strain evidence="14 15">SN-593</strain>
    </source>
</reference>
<dbReference type="InterPro" id="IPR033728">
    <property type="entry name" value="ThrRS_core"/>
</dbReference>
<evidence type="ECO:0000256" key="12">
    <source>
        <dbReference type="NCBIfam" id="TIGR00418"/>
    </source>
</evidence>
<feature type="domain" description="Aminoacyl-transfer RNA synthetases class-II family profile" evidence="13">
    <location>
        <begin position="29"/>
        <end position="299"/>
    </location>
</feature>
<dbReference type="CDD" id="cd00771">
    <property type="entry name" value="ThrRS_core"/>
    <property type="match status" value="1"/>
</dbReference>
<dbReference type="SUPFAM" id="SSF52954">
    <property type="entry name" value="Class II aaRS ABD-related"/>
    <property type="match status" value="1"/>
</dbReference>
<dbReference type="SUPFAM" id="SSF55681">
    <property type="entry name" value="Class II aaRS and biotin synthetases"/>
    <property type="match status" value="1"/>
</dbReference>
<evidence type="ECO:0000256" key="4">
    <source>
        <dbReference type="ARBA" id="ARBA00022598"/>
    </source>
</evidence>
<dbReference type="InterPro" id="IPR002320">
    <property type="entry name" value="Thr-tRNA-ligase_IIa"/>
</dbReference>
<accession>A0A7U3V0P0</accession>
<dbReference type="Gene3D" id="3.40.50.800">
    <property type="entry name" value="Anticodon-binding domain"/>
    <property type="match status" value="1"/>
</dbReference>
<dbReference type="Pfam" id="PF00587">
    <property type="entry name" value="tRNA-synt_2b"/>
    <property type="match status" value="1"/>
</dbReference>
<evidence type="ECO:0000256" key="3">
    <source>
        <dbReference type="ARBA" id="ARBA00022490"/>
    </source>
</evidence>
<protein>
    <recommendedName>
        <fullName evidence="2 12">Threonine--tRNA ligase</fullName>
        <ecNumber evidence="2 12">6.1.1.3</ecNumber>
    </recommendedName>
</protein>
<dbReference type="Pfam" id="PF03129">
    <property type="entry name" value="HGTP_anticodon"/>
    <property type="match status" value="1"/>
</dbReference>
<sequence length="410" mass="44553">MHDHRELGRELGLFGSDPLIGAGLPYWLPDGAAVRHALEEYIRGQERAAGYRHVYSPVLGKRELYEISGHWAHYRDDMFPPMELGGGEQVVLRPSLCPHHAVLFRSQARSYRDLPLRLAELGGMFRAELSGVLAGLTRVRAIQLNDAHLFCTPEQVEEEAAGALELIGRAYAAMGIRAARYRLSLPGPGGKYAAAPEMWRRATEALVGVLERLGLPYEAEEGEAAFYGPKIDVQVRDHAGRESTLSTVQVDFHQPERFGLRYVGADGARHRPVMVHRSVVGSVERAVAQLVEVHGGAFPAWLAPVQVAVLPVAAEQEAAAREFAARCVALGLRVEVADARQGSLGARVRRARLVPYQGVIGAREAADGLVAPRLRDGRRPAPLPGPELASRIAALVGAYGVRLWDGPDAG</sequence>
<reference evidence="14 15" key="3">
    <citation type="journal article" date="2011" name="Nat. Chem. Biol.">
        <title>Reveromycin A biosynthesis uses RevG and RevJ for stereospecific spiroacetal formation.</title>
        <authorList>
            <person name="Takahashi S."/>
            <person name="Toyoda A."/>
            <person name="Sekiyama Y."/>
            <person name="Takagi H."/>
            <person name="Nogawa T."/>
            <person name="Uramoto M."/>
            <person name="Suzuki R."/>
            <person name="Koshino H."/>
            <person name="Kumano T."/>
            <person name="Panthee S."/>
            <person name="Dairi T."/>
            <person name="Ishikawa J."/>
            <person name="Ikeda H."/>
            <person name="Sakaki Y."/>
            <person name="Osada H."/>
        </authorList>
    </citation>
    <scope>NUCLEOTIDE SEQUENCE [LARGE SCALE GENOMIC DNA]</scope>
    <source>
        <strain evidence="14 15">SN-593</strain>
    </source>
</reference>
<dbReference type="GO" id="GO:0005737">
    <property type="term" value="C:cytoplasm"/>
    <property type="evidence" value="ECO:0007669"/>
    <property type="project" value="UniProtKB-UniRule"/>
</dbReference>
<dbReference type="PROSITE" id="PS50862">
    <property type="entry name" value="AA_TRNA_LIGASE_II"/>
    <property type="match status" value="1"/>
</dbReference>
<dbReference type="InterPro" id="IPR004154">
    <property type="entry name" value="Anticodon-bd"/>
</dbReference>
<dbReference type="InterPro" id="IPR036621">
    <property type="entry name" value="Anticodon-bd_dom_sf"/>
</dbReference>
<evidence type="ECO:0000256" key="11">
    <source>
        <dbReference type="ARBA" id="ARBA00049515"/>
    </source>
</evidence>
<dbReference type="InterPro" id="IPR045864">
    <property type="entry name" value="aa-tRNA-synth_II/BPL/LPL"/>
</dbReference>
<keyword evidence="5" id="KW-0479">Metal-binding</keyword>
<keyword evidence="4" id="KW-0436">Ligase</keyword>
<evidence type="ECO:0000256" key="5">
    <source>
        <dbReference type="ARBA" id="ARBA00022723"/>
    </source>
</evidence>
<dbReference type="GO" id="GO:0046872">
    <property type="term" value="F:metal ion binding"/>
    <property type="evidence" value="ECO:0007669"/>
    <property type="project" value="UniProtKB-KW"/>
</dbReference>
<reference evidence="14 15" key="2">
    <citation type="journal article" date="2011" name="J. Antibiot.">
        <title>Furaquinocins I and J: novel polyketide isoprenoid hybrid compounds from Streptomyces reveromyceticus SN-593.</title>
        <authorList>
            <person name="Panthee S."/>
            <person name="Takahashi S."/>
            <person name="Takagi H."/>
            <person name="Nogawa T."/>
            <person name="Oowada E."/>
            <person name="Uramoto M."/>
            <person name="Osada H."/>
        </authorList>
    </citation>
    <scope>NUCLEOTIDE SEQUENCE [LARGE SCALE GENOMIC DNA]</scope>
    <source>
        <strain evidence="14 15">SN-593</strain>
    </source>
</reference>
<dbReference type="KEGG" id="arev:RVR_9932"/>
<dbReference type="GO" id="GO:0004829">
    <property type="term" value="F:threonine-tRNA ligase activity"/>
    <property type="evidence" value="ECO:0007669"/>
    <property type="project" value="UniProtKB-UniRule"/>
</dbReference>
<dbReference type="InterPro" id="IPR002314">
    <property type="entry name" value="aa-tRNA-synt_IIb"/>
</dbReference>
<keyword evidence="7" id="KW-0862">Zinc</keyword>
<evidence type="ECO:0000313" key="14">
    <source>
        <dbReference type="EMBL" id="BBB02180.1"/>
    </source>
</evidence>
<evidence type="ECO:0000256" key="8">
    <source>
        <dbReference type="ARBA" id="ARBA00022840"/>
    </source>
</evidence>
<gene>
    <name evidence="14" type="ORF">RVR_9932</name>
</gene>
<comment type="similarity">
    <text evidence="1">Belongs to the class-II aminoacyl-tRNA synthetase family.</text>
</comment>
<keyword evidence="3" id="KW-0963">Cytoplasm</keyword>
<dbReference type="PANTHER" id="PTHR11451:SF56">
    <property type="entry name" value="THREONINE--TRNA LIGASE 1"/>
    <property type="match status" value="1"/>
</dbReference>
<evidence type="ECO:0000256" key="7">
    <source>
        <dbReference type="ARBA" id="ARBA00022833"/>
    </source>
</evidence>
<evidence type="ECO:0000256" key="1">
    <source>
        <dbReference type="ARBA" id="ARBA00008226"/>
    </source>
</evidence>
<keyword evidence="9" id="KW-0648">Protein biosynthesis</keyword>
<evidence type="ECO:0000313" key="15">
    <source>
        <dbReference type="Proteomes" id="UP000595703"/>
    </source>
</evidence>
<keyword evidence="6" id="KW-0547">Nucleotide-binding</keyword>
<evidence type="ECO:0000256" key="9">
    <source>
        <dbReference type="ARBA" id="ARBA00022917"/>
    </source>
</evidence>
<dbReference type="GO" id="GO:0005524">
    <property type="term" value="F:ATP binding"/>
    <property type="evidence" value="ECO:0007669"/>
    <property type="project" value="UniProtKB-KW"/>
</dbReference>
<keyword evidence="15" id="KW-1185">Reference proteome</keyword>
<dbReference type="PRINTS" id="PR01047">
    <property type="entry name" value="TRNASYNTHTHR"/>
</dbReference>
<dbReference type="InterPro" id="IPR006195">
    <property type="entry name" value="aa-tRNA-synth_II"/>
</dbReference>
<dbReference type="Gene3D" id="3.30.930.10">
    <property type="entry name" value="Bira Bifunctional Protein, Domain 2"/>
    <property type="match status" value="1"/>
</dbReference>
<keyword evidence="10 14" id="KW-0030">Aminoacyl-tRNA synthetase</keyword>
<dbReference type="Proteomes" id="UP000595703">
    <property type="component" value="Chromosome"/>
</dbReference>
<evidence type="ECO:0000256" key="2">
    <source>
        <dbReference type="ARBA" id="ARBA00013163"/>
    </source>
</evidence>
<dbReference type="EC" id="6.1.1.3" evidence="2 12"/>
<evidence type="ECO:0000256" key="6">
    <source>
        <dbReference type="ARBA" id="ARBA00022741"/>
    </source>
</evidence>
<dbReference type="FunFam" id="3.30.930.10:FF:000002">
    <property type="entry name" value="Threonine--tRNA ligase"/>
    <property type="match status" value="1"/>
</dbReference>
<proteinExistence type="inferred from homology"/>
<evidence type="ECO:0000259" key="13">
    <source>
        <dbReference type="PROSITE" id="PS50862"/>
    </source>
</evidence>
<keyword evidence="8" id="KW-0067">ATP-binding</keyword>